<dbReference type="AlphaFoldDB" id="A0AAX4P6G4"/>
<evidence type="ECO:0000256" key="1">
    <source>
        <dbReference type="SAM" id="MobiDB-lite"/>
    </source>
</evidence>
<dbReference type="Gene3D" id="3.40.1360.10">
    <property type="match status" value="1"/>
</dbReference>
<dbReference type="GO" id="GO:0003697">
    <property type="term" value="F:single-stranded DNA binding"/>
    <property type="evidence" value="ECO:0007669"/>
    <property type="project" value="InterPro"/>
</dbReference>
<feature type="compositionally biased region" description="Low complexity" evidence="1">
    <location>
        <begin position="121"/>
        <end position="135"/>
    </location>
</feature>
<dbReference type="GO" id="GO:0005524">
    <property type="term" value="F:ATP binding"/>
    <property type="evidence" value="ECO:0007669"/>
    <property type="project" value="InterPro"/>
</dbReference>
<proteinExistence type="predicted"/>
<dbReference type="Pfam" id="PF03796">
    <property type="entry name" value="DnaB_C"/>
    <property type="match status" value="1"/>
</dbReference>
<dbReference type="InterPro" id="IPR027032">
    <property type="entry name" value="Twinkle-like"/>
</dbReference>
<dbReference type="EMBL" id="CP151504">
    <property type="protein sequence ID" value="WZN61426.1"/>
    <property type="molecule type" value="Genomic_DNA"/>
</dbReference>
<dbReference type="CDD" id="cd01029">
    <property type="entry name" value="TOPRIM_primases"/>
    <property type="match status" value="1"/>
</dbReference>
<dbReference type="GO" id="GO:0043139">
    <property type="term" value="F:5'-3' DNA helicase activity"/>
    <property type="evidence" value="ECO:0007669"/>
    <property type="project" value="InterPro"/>
</dbReference>
<dbReference type="PANTHER" id="PTHR12873:SF0">
    <property type="entry name" value="TWINKLE MTDNA HELICASE"/>
    <property type="match status" value="1"/>
</dbReference>
<dbReference type="GO" id="GO:0006260">
    <property type="term" value="P:DNA replication"/>
    <property type="evidence" value="ECO:0007669"/>
    <property type="project" value="InterPro"/>
</dbReference>
<dbReference type="SUPFAM" id="SSF56731">
    <property type="entry name" value="DNA primase core"/>
    <property type="match status" value="1"/>
</dbReference>
<dbReference type="PROSITE" id="PS51199">
    <property type="entry name" value="SF4_HELICASE"/>
    <property type="match status" value="1"/>
</dbReference>
<dbReference type="Proteomes" id="UP001472866">
    <property type="component" value="Chromosome 04"/>
</dbReference>
<dbReference type="InterPro" id="IPR034154">
    <property type="entry name" value="TOPRIM_DnaG/twinkle"/>
</dbReference>
<dbReference type="InterPro" id="IPR006171">
    <property type="entry name" value="TOPRIM_dom"/>
</dbReference>
<protein>
    <submittedName>
        <fullName evidence="3">Twinkle-like protein</fullName>
    </submittedName>
</protein>
<dbReference type="Pfam" id="PF13662">
    <property type="entry name" value="Toprim_4"/>
    <property type="match status" value="1"/>
</dbReference>
<dbReference type="PANTHER" id="PTHR12873">
    <property type="entry name" value="T7-LIKE MITOCHONDRIAL DNA HELICASE"/>
    <property type="match status" value="1"/>
</dbReference>
<evidence type="ECO:0000313" key="4">
    <source>
        <dbReference type="Proteomes" id="UP001472866"/>
    </source>
</evidence>
<dbReference type="SUPFAM" id="SSF52540">
    <property type="entry name" value="P-loop containing nucleoside triphosphate hydrolases"/>
    <property type="match status" value="1"/>
</dbReference>
<dbReference type="InterPro" id="IPR027417">
    <property type="entry name" value="P-loop_NTPase"/>
</dbReference>
<feature type="region of interest" description="Disordered" evidence="1">
    <location>
        <begin position="56"/>
        <end position="142"/>
    </location>
</feature>
<reference evidence="3 4" key="1">
    <citation type="submission" date="2024-03" db="EMBL/GenBank/DDBJ databases">
        <title>Complete genome sequence of the green alga Chloropicon roscoffensis RCC1871.</title>
        <authorList>
            <person name="Lemieux C."/>
            <person name="Pombert J.-F."/>
            <person name="Otis C."/>
            <person name="Turmel M."/>
        </authorList>
    </citation>
    <scope>NUCLEOTIDE SEQUENCE [LARGE SCALE GENOMIC DNA]</scope>
    <source>
        <strain evidence="3 4">RCC1871</strain>
    </source>
</reference>
<organism evidence="3 4">
    <name type="scientific">Chloropicon roscoffensis</name>
    <dbReference type="NCBI Taxonomy" id="1461544"/>
    <lineage>
        <taxon>Eukaryota</taxon>
        <taxon>Viridiplantae</taxon>
        <taxon>Chlorophyta</taxon>
        <taxon>Chloropicophyceae</taxon>
        <taxon>Chloropicales</taxon>
        <taxon>Chloropicaceae</taxon>
        <taxon>Chloropicon</taxon>
    </lineage>
</organism>
<dbReference type="InterPro" id="IPR007694">
    <property type="entry name" value="DNA_helicase_DnaB-like_C"/>
</dbReference>
<evidence type="ECO:0000259" key="2">
    <source>
        <dbReference type="PROSITE" id="PS51199"/>
    </source>
</evidence>
<feature type="domain" description="SF4 helicase" evidence="2">
    <location>
        <begin position="482"/>
        <end position="751"/>
    </location>
</feature>
<name>A0AAX4P6G4_9CHLO</name>
<keyword evidence="4" id="KW-1185">Reference proteome</keyword>
<feature type="compositionally biased region" description="Low complexity" evidence="1">
    <location>
        <begin position="210"/>
        <end position="226"/>
    </location>
</feature>
<dbReference type="SMART" id="SM00493">
    <property type="entry name" value="TOPRIM"/>
    <property type="match status" value="1"/>
</dbReference>
<gene>
    <name evidence="3" type="ORF">HKI87_04g29610</name>
</gene>
<dbReference type="Gene3D" id="3.40.50.300">
    <property type="entry name" value="P-loop containing nucleotide triphosphate hydrolases"/>
    <property type="match status" value="1"/>
</dbReference>
<evidence type="ECO:0000313" key="3">
    <source>
        <dbReference type="EMBL" id="WZN61426.1"/>
    </source>
</evidence>
<feature type="compositionally biased region" description="Polar residues" evidence="1">
    <location>
        <begin position="79"/>
        <end position="95"/>
    </location>
</feature>
<accession>A0AAX4P6G4</accession>
<sequence>MNGRSLLAALVPLRDLARLSSRTPGPLCSELRGRIGLGGCSVAVGMPRSAFRCAAAASGGNNGGWKKQRPQQPAKGNAPSFSRRQGQYPRTSGGQAQWAPRTDSPGAATGSRQGGYSAGSRQRTPPRQQQQQQQQRQDRPKAAVPVRDLLLEAGIHLGHYGPGTQRTSCPKCLGGTDKEKSLSVTIKEDGEFVYHCFRGSCGFRGGSGAPAGSSSSPSPSSSSAQGAGQGLVPLRQGKEGSYSKPRPKFLPALPPQVLQFFAKRGITRETLDGGQVQAEWTHCPQKGHNALAVAFPYYENGELVNIKYRLADEKVFWQVKGCKKVLYGLDDIANESTIVIVEGECDKLALAQAGFKNCVSVPDGAPSKVAEQGPPSPEEDKKFSYVWNCRAQLDHATRILIGTDSDEPGQALGEELARRLGKERCWSLRWPEGCKDANDTLRLHGEEGVRRVLEQPEAFPIRGLFDFRSFQDDILSYYGLKDADERRGVSTGWSTVDEYYRVVPGELTIVTGVPNSGKSEWIDALLYNISASSGWCFALCSMEKKAREHGRQLLEKHVGKPFFDAPYARGEKRMSQEEVEQGLEWLGERFFLIRHEDEMLPNIDWILDIGRAAVMRYGIRGLVIDPYNELDHQRPDSRSETEYVSQMLTKIKRFAQHYDCHVWFVAHPKQLQNWRGEAPDLYDISGSAHFINKADNGLVIHRSRDTSDPATMRQAQIYVRKVRNKAAGHIGDCVLYYDRRSGRYLTEDPGDAD</sequence>
<feature type="region of interest" description="Disordered" evidence="1">
    <location>
        <begin position="207"/>
        <end position="250"/>
    </location>
</feature>